<comment type="subcellular location">
    <subcellularLocation>
        <location evidence="1">Secreted</location>
    </subcellularLocation>
</comment>
<dbReference type="CDD" id="cd00146">
    <property type="entry name" value="PKD"/>
    <property type="match status" value="2"/>
</dbReference>
<protein>
    <submittedName>
        <fullName evidence="6">PKD domain-containing protein</fullName>
    </submittedName>
</protein>
<dbReference type="InterPro" id="IPR022409">
    <property type="entry name" value="PKD/Chitinase_dom"/>
</dbReference>
<feature type="domain" description="PKD" evidence="5">
    <location>
        <begin position="521"/>
        <end position="570"/>
    </location>
</feature>
<dbReference type="InterPro" id="IPR000601">
    <property type="entry name" value="PKD_dom"/>
</dbReference>
<dbReference type="PROSITE" id="PS50093">
    <property type="entry name" value="PKD"/>
    <property type="match status" value="2"/>
</dbReference>
<organism evidence="6 7">
    <name type="scientific">Streptacidiphilus cavernicola</name>
    <dbReference type="NCBI Taxonomy" id="3342716"/>
    <lineage>
        <taxon>Bacteria</taxon>
        <taxon>Bacillati</taxon>
        <taxon>Actinomycetota</taxon>
        <taxon>Actinomycetes</taxon>
        <taxon>Kitasatosporales</taxon>
        <taxon>Streptomycetaceae</taxon>
        <taxon>Streptacidiphilus</taxon>
    </lineage>
</organism>
<keyword evidence="3 4" id="KW-0732">Signal</keyword>
<evidence type="ECO:0000256" key="2">
    <source>
        <dbReference type="ARBA" id="ARBA00022525"/>
    </source>
</evidence>
<keyword evidence="7" id="KW-1185">Reference proteome</keyword>
<dbReference type="Gene3D" id="2.160.20.10">
    <property type="entry name" value="Single-stranded right-handed beta-helix, Pectin lyase-like"/>
    <property type="match status" value="1"/>
</dbReference>
<dbReference type="InterPro" id="IPR013783">
    <property type="entry name" value="Ig-like_fold"/>
</dbReference>
<evidence type="ECO:0000313" key="6">
    <source>
        <dbReference type="EMBL" id="MFC1417940.1"/>
    </source>
</evidence>
<evidence type="ECO:0000256" key="4">
    <source>
        <dbReference type="SAM" id="SignalP"/>
    </source>
</evidence>
<dbReference type="PANTHER" id="PTHR40088">
    <property type="entry name" value="PECTATE LYASE (EUROFUNG)"/>
    <property type="match status" value="1"/>
</dbReference>
<feature type="signal peptide" evidence="4">
    <location>
        <begin position="1"/>
        <end position="28"/>
    </location>
</feature>
<dbReference type="Pfam" id="PF18911">
    <property type="entry name" value="PKD_4"/>
    <property type="match status" value="2"/>
</dbReference>
<name>A0ABV6VW01_9ACTN</name>
<comment type="caution">
    <text evidence="6">The sequence shown here is derived from an EMBL/GenBank/DDBJ whole genome shotgun (WGS) entry which is preliminary data.</text>
</comment>
<evidence type="ECO:0000256" key="1">
    <source>
        <dbReference type="ARBA" id="ARBA00004613"/>
    </source>
</evidence>
<dbReference type="Gene3D" id="2.60.40.10">
    <property type="entry name" value="Immunoglobulins"/>
    <property type="match status" value="2"/>
</dbReference>
<dbReference type="InterPro" id="IPR035986">
    <property type="entry name" value="PKD_dom_sf"/>
</dbReference>
<evidence type="ECO:0000313" key="7">
    <source>
        <dbReference type="Proteomes" id="UP001592531"/>
    </source>
</evidence>
<dbReference type="InterPro" id="IPR052052">
    <property type="entry name" value="Polysaccharide_Lyase_9"/>
</dbReference>
<feature type="domain" description="PKD" evidence="5">
    <location>
        <begin position="425"/>
        <end position="475"/>
    </location>
</feature>
<gene>
    <name evidence="6" type="ORF">ACEZDE_15005</name>
</gene>
<sequence length="941" mass="94937">MPRRRTTMTAAAALTLIVGVLSTAGAHADAPSATDLYVNHSAQTCDDGGPGSLAEPFCSIQAAADLVTPGQTVHIEAGSGAAYSGFTLTRSGTTAAPVSFVAEPARAQISVNGPITVDGAHDVSFTGLGSTANSSFPGQSALKVTGSQRIVVNAARFTVYAADPAAAVSVDGASSEITLSRLRITRGAGWGIDVQPGARSIVATGDIITSLGVVAPALGGVHADGVAGITVTGDSVNARCGSAISITGASSGSIENVVAVGAGLVTQSSCTAAGSSASTEIEVSAAAAAQVTSDYNDVYASGYGTAYNWAGTTYPTRAALLAATGQGAHDISSTVGIDPAFGFVYLEGSPAIDSGDADAPGELPTDIDNTARVDDPLVPDTGTGFVDRGAVEFPDQAQVRNWTVPQAYATVPAGITANVTNPWSTPVTYQYDFGDGTVTTSSSATVTHTYATAGVDRVTVHVLGADGATVLTTSVDDLTVDPLPALQPGVGADPSDPAKPDVVTVAFRSSSAFGISDHLVDFGDGSPAQHYAGSTTGATHTYPHPGSYTVKDTVTDKGSRTATGTAQVVVGAAYVPLDPSVRFLNTATGVGAAKKKIGAGGTVRLKIAGVHGIPSSGVSAVTMNVTDTDATADGFVTAYPDGSPRPAVSHLNFKAGQINPNEVTVPVGSDGYVDLYNFSGSVNLLADVQGYYTTKAGASPSQSGLVPLQPTRVLDSTVGPGETLLQAIPRSVLSSIRRDPIAVVLNLTATAGTASSYVAADSRSLYTTPPTTSVLNFRAGQTTSNLVVVPVDPQGQVSLYNHSGRVRLIADVQGYYTDDPSAPYVPVTPTRILDTRNGTGLPRSAAVGPNATVHTSVPTALGVPAGADVLVNLTGTGATADTFLTAYDDDAQLPGTSNLNLVPGQTRPVLTLAPTDSLGRLSVHNHSGNTSVIADLEGYFG</sequence>
<dbReference type="SUPFAM" id="SSF51126">
    <property type="entry name" value="Pectin lyase-like"/>
    <property type="match status" value="1"/>
</dbReference>
<feature type="chain" id="PRO_5045769631" evidence="4">
    <location>
        <begin position="29"/>
        <end position="941"/>
    </location>
</feature>
<proteinExistence type="predicted"/>
<dbReference type="SMART" id="SM00089">
    <property type="entry name" value="PKD"/>
    <property type="match status" value="2"/>
</dbReference>
<dbReference type="InterPro" id="IPR012334">
    <property type="entry name" value="Pectin_lyas_fold"/>
</dbReference>
<evidence type="ECO:0000256" key="3">
    <source>
        <dbReference type="ARBA" id="ARBA00022729"/>
    </source>
</evidence>
<dbReference type="EMBL" id="JBHFAB010000009">
    <property type="protein sequence ID" value="MFC1417940.1"/>
    <property type="molecule type" value="Genomic_DNA"/>
</dbReference>
<dbReference type="Proteomes" id="UP001592531">
    <property type="component" value="Unassembled WGS sequence"/>
</dbReference>
<dbReference type="RefSeq" id="WP_380536526.1">
    <property type="nucleotide sequence ID" value="NZ_JBHFAB010000009.1"/>
</dbReference>
<keyword evidence="2" id="KW-0964">Secreted</keyword>
<evidence type="ECO:0000259" key="5">
    <source>
        <dbReference type="PROSITE" id="PS50093"/>
    </source>
</evidence>
<reference evidence="6 7" key="1">
    <citation type="submission" date="2024-09" db="EMBL/GenBank/DDBJ databases">
        <authorList>
            <person name="Lee S.D."/>
        </authorList>
    </citation>
    <scope>NUCLEOTIDE SEQUENCE [LARGE SCALE GENOMIC DNA]</scope>
    <source>
        <strain evidence="6 7">N8-3</strain>
    </source>
</reference>
<dbReference type="SUPFAM" id="SSF49299">
    <property type="entry name" value="PKD domain"/>
    <property type="match status" value="2"/>
</dbReference>
<dbReference type="PANTHER" id="PTHR40088:SF2">
    <property type="entry name" value="SECRETED SUGAR HYDROLASE"/>
    <property type="match status" value="1"/>
</dbReference>
<dbReference type="InterPro" id="IPR011050">
    <property type="entry name" value="Pectin_lyase_fold/virulence"/>
</dbReference>
<accession>A0ABV6VW01</accession>